<dbReference type="OrthoDB" id="7007839at2"/>
<dbReference type="GeneID" id="67476752"/>
<name>A0A4U3FM13_9GAMM</name>
<keyword evidence="4" id="KW-1185">Reference proteome</keyword>
<dbReference type="RefSeq" id="WP_137268624.1">
    <property type="nucleotide sequence ID" value="NZ_CP082141.1"/>
</dbReference>
<evidence type="ECO:0000313" key="2">
    <source>
        <dbReference type="EMBL" id="TKJ95201.1"/>
    </source>
</evidence>
<reference evidence="1 4" key="2">
    <citation type="journal article" date="2020" name="FEMS Microbiol. Ecol.">
        <title>Temporal dynamics of bacterial communities during seed development and maturation.</title>
        <authorList>
            <person name="Chesneau G."/>
            <person name="Torres-Cortes G."/>
            <person name="Briand M."/>
            <person name="Darrasse A."/>
            <person name="Preveaux A."/>
            <person name="Marais C."/>
            <person name="Jacques M.A."/>
            <person name="Shade A."/>
            <person name="Barret M."/>
        </authorList>
    </citation>
    <scope>NUCLEOTIDE SEQUENCE [LARGE SCALE GENOMIC DNA]</scope>
    <source>
        <strain evidence="1 4">CFBP13732</strain>
    </source>
</reference>
<sequence>MKLLPLLATLAVITLSLTTCMTHKEDHLLRKPLHLTVRVEDENGGPLTPTAIKVYQLVPGPDRFFCLSIPSLGGGGKNCGTSNKVSIYKGEFPASGSLGFTALYLTGLYIEVAETCDNTVPNARRRYFKLTLDTGSLMDGQTITVKPIDNAQMGSVIQYKPCTTPMPSRGEWEDFY</sequence>
<gene>
    <name evidence="2" type="ORF">EpCFBP13511_02260</name>
    <name evidence="1" type="ORF">IFT93_01485</name>
</gene>
<dbReference type="Proteomes" id="UP000306393">
    <property type="component" value="Unassembled WGS sequence"/>
</dbReference>
<proteinExistence type="predicted"/>
<evidence type="ECO:0000313" key="1">
    <source>
        <dbReference type="EMBL" id="MBD8105092.1"/>
    </source>
</evidence>
<evidence type="ECO:0000313" key="4">
    <source>
        <dbReference type="Proteomes" id="UP000661012"/>
    </source>
</evidence>
<dbReference type="EMBL" id="JACYNN010000001">
    <property type="protein sequence ID" value="MBD8105092.1"/>
    <property type="molecule type" value="Genomic_DNA"/>
</dbReference>
<organism evidence="2 3">
    <name type="scientific">Erwinia persicina</name>
    <dbReference type="NCBI Taxonomy" id="55211"/>
    <lineage>
        <taxon>Bacteria</taxon>
        <taxon>Pseudomonadati</taxon>
        <taxon>Pseudomonadota</taxon>
        <taxon>Gammaproteobacteria</taxon>
        <taxon>Enterobacterales</taxon>
        <taxon>Erwiniaceae</taxon>
        <taxon>Erwinia</taxon>
    </lineage>
</organism>
<evidence type="ECO:0000313" key="3">
    <source>
        <dbReference type="Proteomes" id="UP000306393"/>
    </source>
</evidence>
<dbReference type="Proteomes" id="UP000661012">
    <property type="component" value="Unassembled WGS sequence"/>
</dbReference>
<comment type="caution">
    <text evidence="2">The sequence shown here is derived from an EMBL/GenBank/DDBJ whole genome shotgun (WGS) entry which is preliminary data.</text>
</comment>
<protein>
    <submittedName>
        <fullName evidence="2">Uncharacterized protein</fullName>
    </submittedName>
</protein>
<accession>A0A4U3FM13</accession>
<dbReference type="EMBL" id="QGAC01000001">
    <property type="protein sequence ID" value="TKJ95201.1"/>
    <property type="molecule type" value="Genomic_DNA"/>
</dbReference>
<dbReference type="AlphaFoldDB" id="A0A4U3FM13"/>
<reference evidence="2 3" key="1">
    <citation type="journal article" date="2019" name="Sci. Rep.">
        <title>Differences in resource use lead to coexistence of seed-transmitted microbial populations.</title>
        <authorList>
            <person name="Torres-Cortes G."/>
            <person name="Garcia B.J."/>
            <person name="Compant S."/>
            <person name="Rezki S."/>
            <person name="Jones P."/>
            <person name="Preveaux A."/>
            <person name="Briand M."/>
            <person name="Roulet A."/>
            <person name="Bouchez O."/>
            <person name="Jacobson D."/>
            <person name="Barret M."/>
        </authorList>
    </citation>
    <scope>NUCLEOTIDE SEQUENCE [LARGE SCALE GENOMIC DNA]</scope>
    <source>
        <strain evidence="2 3">CFBP13511</strain>
    </source>
</reference>